<dbReference type="EMBL" id="UYJE01000511">
    <property type="protein sequence ID" value="VDH93843.1"/>
    <property type="molecule type" value="Genomic_DNA"/>
</dbReference>
<gene>
    <name evidence="1" type="ORF">MGAL_10B053259</name>
</gene>
<dbReference type="OrthoDB" id="6126090at2759"/>
<name>A0A8B6BR77_MYTGA</name>
<evidence type="ECO:0000313" key="2">
    <source>
        <dbReference type="Proteomes" id="UP000596742"/>
    </source>
</evidence>
<sequence>MTAVENVLNSEENLPLDTGMKIVIGNIAVPKGSGSLSITRLTGAQSSIALKRSILRVSNDDHLCLATAIGRCFLKLCEIVPGEKWKELTKRDPKYMNTFMKVMKHRATTKSYYKHVSGGKSYSKTMGLTLCREANLPTDKPLTIRDITVFEDLLQINILVLSAKLDNKFCRVANNPERENIYLYLTENSSRGHFDGIGNINGFFGYGYFCPECLKSYKNKGKHRCVNTCDVCGHNLCILQVDQKKCHGCNRTCRSQTCYDRHRTRKTKRGKDTEKSMCERFYQCEKVIEREKRKPEHHRCGE</sequence>
<protein>
    <submittedName>
        <fullName evidence="1">Uncharacterized protein</fullName>
    </submittedName>
</protein>
<comment type="caution">
    <text evidence="1">The sequence shown here is derived from an EMBL/GenBank/DDBJ whole genome shotgun (WGS) entry which is preliminary data.</text>
</comment>
<proteinExistence type="predicted"/>
<accession>A0A8B6BR77</accession>
<keyword evidence="2" id="KW-1185">Reference proteome</keyword>
<evidence type="ECO:0000313" key="1">
    <source>
        <dbReference type="EMBL" id="VDH93843.1"/>
    </source>
</evidence>
<reference evidence="1" key="1">
    <citation type="submission" date="2018-11" db="EMBL/GenBank/DDBJ databases">
        <authorList>
            <person name="Alioto T."/>
            <person name="Alioto T."/>
        </authorList>
    </citation>
    <scope>NUCLEOTIDE SEQUENCE</scope>
</reference>
<organism evidence="1 2">
    <name type="scientific">Mytilus galloprovincialis</name>
    <name type="common">Mediterranean mussel</name>
    <dbReference type="NCBI Taxonomy" id="29158"/>
    <lineage>
        <taxon>Eukaryota</taxon>
        <taxon>Metazoa</taxon>
        <taxon>Spiralia</taxon>
        <taxon>Lophotrochozoa</taxon>
        <taxon>Mollusca</taxon>
        <taxon>Bivalvia</taxon>
        <taxon>Autobranchia</taxon>
        <taxon>Pteriomorphia</taxon>
        <taxon>Mytilida</taxon>
        <taxon>Mytiloidea</taxon>
        <taxon>Mytilidae</taxon>
        <taxon>Mytilinae</taxon>
        <taxon>Mytilus</taxon>
    </lineage>
</organism>
<dbReference type="Proteomes" id="UP000596742">
    <property type="component" value="Unassembled WGS sequence"/>
</dbReference>
<dbReference type="AlphaFoldDB" id="A0A8B6BR77"/>